<dbReference type="AlphaFoldDB" id="A0A1W6P0Z7"/>
<dbReference type="PANTHER" id="PTHR43240">
    <property type="entry name" value="1,4-DIHYDROXY-2-NAPHTHOYL-COA THIOESTERASE 1"/>
    <property type="match status" value="1"/>
</dbReference>
<dbReference type="InterPro" id="IPR003736">
    <property type="entry name" value="PAAI_dom"/>
</dbReference>
<proteinExistence type="predicted"/>
<dbReference type="CDD" id="cd03443">
    <property type="entry name" value="PaaI_thioesterase"/>
    <property type="match status" value="1"/>
</dbReference>
<evidence type="ECO:0000256" key="1">
    <source>
        <dbReference type="ARBA" id="ARBA00022801"/>
    </source>
</evidence>
<accession>A0A1W6P0Z7</accession>
<feature type="domain" description="Thioesterase" evidence="2">
    <location>
        <begin position="60"/>
        <end position="134"/>
    </location>
</feature>
<dbReference type="KEGG" id="kro:BVG79_01770"/>
<organism evidence="3 4">
    <name type="scientific">Ketogulonicigenium robustum</name>
    <dbReference type="NCBI Taxonomy" id="92947"/>
    <lineage>
        <taxon>Bacteria</taxon>
        <taxon>Pseudomonadati</taxon>
        <taxon>Pseudomonadota</taxon>
        <taxon>Alphaproteobacteria</taxon>
        <taxon>Rhodobacterales</taxon>
        <taxon>Roseobacteraceae</taxon>
        <taxon>Ketogulonicigenium</taxon>
    </lineage>
</organism>
<dbReference type="Pfam" id="PF03061">
    <property type="entry name" value="4HBT"/>
    <property type="match status" value="1"/>
</dbReference>
<gene>
    <name evidence="3" type="ORF">BVG79_01770</name>
</gene>
<evidence type="ECO:0000313" key="3">
    <source>
        <dbReference type="EMBL" id="ARO15114.1"/>
    </source>
</evidence>
<reference evidence="3 4" key="1">
    <citation type="submission" date="2017-02" db="EMBL/GenBank/DDBJ databases">
        <title>Ketogulonicigenium robustum SPU B003 Genome sequencing and assembly.</title>
        <authorList>
            <person name="Li Y."/>
            <person name="Liu L."/>
            <person name="Wang C."/>
            <person name="Zhang M."/>
            <person name="Zhang T."/>
            <person name="Zhang Y."/>
        </authorList>
    </citation>
    <scope>NUCLEOTIDE SEQUENCE [LARGE SCALE GENOMIC DNA]</scope>
    <source>
        <strain evidence="3 4">SPU_B003</strain>
    </source>
</reference>
<evidence type="ECO:0000259" key="2">
    <source>
        <dbReference type="Pfam" id="PF03061"/>
    </source>
</evidence>
<dbReference type="GO" id="GO:0005829">
    <property type="term" value="C:cytosol"/>
    <property type="evidence" value="ECO:0007669"/>
    <property type="project" value="TreeGrafter"/>
</dbReference>
<dbReference type="InterPro" id="IPR029069">
    <property type="entry name" value="HotDog_dom_sf"/>
</dbReference>
<dbReference type="Gene3D" id="3.10.129.10">
    <property type="entry name" value="Hotdog Thioesterase"/>
    <property type="match status" value="1"/>
</dbReference>
<dbReference type="EMBL" id="CP019937">
    <property type="protein sequence ID" value="ARO15114.1"/>
    <property type="molecule type" value="Genomic_DNA"/>
</dbReference>
<keyword evidence="4" id="KW-1185">Reference proteome</keyword>
<protein>
    <submittedName>
        <fullName evidence="3">Phenylacetic acid degradation-related protein</fullName>
    </submittedName>
</protein>
<dbReference type="STRING" id="92947.BVG79_01770"/>
<evidence type="ECO:0000313" key="4">
    <source>
        <dbReference type="Proteomes" id="UP000242447"/>
    </source>
</evidence>
<dbReference type="RefSeq" id="WP_236951341.1">
    <property type="nucleotide sequence ID" value="NZ_CP019937.1"/>
</dbReference>
<keyword evidence="1" id="KW-0378">Hydrolase</keyword>
<dbReference type="Proteomes" id="UP000242447">
    <property type="component" value="Chromosome"/>
</dbReference>
<dbReference type="SUPFAM" id="SSF54637">
    <property type="entry name" value="Thioesterase/thiol ester dehydrase-isomerase"/>
    <property type="match status" value="1"/>
</dbReference>
<dbReference type="InterPro" id="IPR006683">
    <property type="entry name" value="Thioestr_dom"/>
</dbReference>
<dbReference type="NCBIfam" id="TIGR00369">
    <property type="entry name" value="unchar_dom_1"/>
    <property type="match status" value="1"/>
</dbReference>
<sequence length="155" mass="15826">MAEGESKVVSGNKYVAIAQGFMGSLPQARALGLQVLDVGQGMAQMRLPYAARLVADADTGVLHNGAIATLIDTCCGVAAVSHPALGQVTATLDLRLDYLRAATAGQDITVTARVLRVERSVAFVQAQAFDADGDNPVVTATAVFTAVATPAAKGA</sequence>
<dbReference type="PANTHER" id="PTHR43240:SF7">
    <property type="entry name" value="BLR7284 PROTEIN"/>
    <property type="match status" value="1"/>
</dbReference>
<name>A0A1W6P0Z7_9RHOB</name>
<dbReference type="GO" id="GO:0061522">
    <property type="term" value="F:1,4-dihydroxy-2-naphthoyl-CoA thioesterase activity"/>
    <property type="evidence" value="ECO:0007669"/>
    <property type="project" value="TreeGrafter"/>
</dbReference>